<evidence type="ECO:0000313" key="5">
    <source>
        <dbReference type="Proteomes" id="UP001152888"/>
    </source>
</evidence>
<dbReference type="PROSITE" id="PS00116">
    <property type="entry name" value="DNA_POLYMERASE_B"/>
    <property type="match status" value="1"/>
</dbReference>
<accession>A0A9P0QFQ7</accession>
<dbReference type="Gene3D" id="3.30.160.60">
    <property type="entry name" value="Classic Zinc Finger"/>
    <property type="match status" value="1"/>
</dbReference>
<protein>
    <recommendedName>
        <fullName evidence="3">C2H2-type domain-containing protein</fullName>
    </recommendedName>
</protein>
<dbReference type="Proteomes" id="UP001152888">
    <property type="component" value="Unassembled WGS sequence"/>
</dbReference>
<proteinExistence type="predicted"/>
<gene>
    <name evidence="4" type="ORF">ACAOBT_LOCUS36995</name>
</gene>
<dbReference type="InterPro" id="IPR017964">
    <property type="entry name" value="DNA-dir_DNA_pol_B_CS"/>
</dbReference>
<keyword evidence="1" id="KW-0479">Metal-binding</keyword>
<dbReference type="GO" id="GO:0003676">
    <property type="term" value="F:nucleic acid binding"/>
    <property type="evidence" value="ECO:0007669"/>
    <property type="project" value="InterPro"/>
</dbReference>
<dbReference type="GO" id="GO:0000166">
    <property type="term" value="F:nucleotide binding"/>
    <property type="evidence" value="ECO:0007669"/>
    <property type="project" value="InterPro"/>
</dbReference>
<dbReference type="PANTHER" id="PTHR31511:SF12">
    <property type="entry name" value="RHO TERMINATION FACTOR N-TERMINAL DOMAIN-CONTAINING PROTEIN"/>
    <property type="match status" value="1"/>
</dbReference>
<feature type="domain" description="C2H2-type" evidence="3">
    <location>
        <begin position="2"/>
        <end position="31"/>
    </location>
</feature>
<dbReference type="PROSITE" id="PS50157">
    <property type="entry name" value="ZINC_FINGER_C2H2_2"/>
    <property type="match status" value="2"/>
</dbReference>
<dbReference type="GO" id="GO:0071897">
    <property type="term" value="P:DNA biosynthetic process"/>
    <property type="evidence" value="ECO:0007669"/>
    <property type="project" value="UniProtKB-ARBA"/>
</dbReference>
<dbReference type="InterPro" id="IPR043502">
    <property type="entry name" value="DNA/RNA_pol_sf"/>
</dbReference>
<dbReference type="OrthoDB" id="6768731at2759"/>
<evidence type="ECO:0000256" key="1">
    <source>
        <dbReference type="PROSITE-ProRule" id="PRU00042"/>
    </source>
</evidence>
<dbReference type="GO" id="GO:0008270">
    <property type="term" value="F:zinc ion binding"/>
    <property type="evidence" value="ECO:0007669"/>
    <property type="project" value="UniProtKB-KW"/>
</dbReference>
<feature type="compositionally biased region" description="Polar residues" evidence="2">
    <location>
        <begin position="115"/>
        <end position="127"/>
    </location>
</feature>
<feature type="domain" description="C2H2-type" evidence="3">
    <location>
        <begin position="49"/>
        <end position="77"/>
    </location>
</feature>
<dbReference type="AlphaFoldDB" id="A0A9P0QFQ7"/>
<evidence type="ECO:0000313" key="4">
    <source>
        <dbReference type="EMBL" id="CAH2019012.1"/>
    </source>
</evidence>
<keyword evidence="1" id="KW-0862">Zinc</keyword>
<keyword evidence="1" id="KW-0863">Zinc-finger</keyword>
<comment type="caution">
    <text evidence="4">The sequence shown here is derived from an EMBL/GenBank/DDBJ whole genome shotgun (WGS) entry which is preliminary data.</text>
</comment>
<name>A0A9P0QFQ7_ACAOB</name>
<dbReference type="SUPFAM" id="SSF56672">
    <property type="entry name" value="DNA/RNA polymerases"/>
    <property type="match status" value="1"/>
</dbReference>
<evidence type="ECO:0000256" key="2">
    <source>
        <dbReference type="SAM" id="MobiDB-lite"/>
    </source>
</evidence>
<feature type="region of interest" description="Disordered" evidence="2">
    <location>
        <begin position="96"/>
        <end position="127"/>
    </location>
</feature>
<dbReference type="EMBL" id="CAKOFQ010010104">
    <property type="protein sequence ID" value="CAH2019012.1"/>
    <property type="molecule type" value="Genomic_DNA"/>
</dbReference>
<reference evidence="4" key="1">
    <citation type="submission" date="2022-03" db="EMBL/GenBank/DDBJ databases">
        <authorList>
            <person name="Sayadi A."/>
        </authorList>
    </citation>
    <scope>NUCLEOTIDE SEQUENCE</scope>
</reference>
<evidence type="ECO:0000259" key="3">
    <source>
        <dbReference type="PROSITE" id="PS50157"/>
    </source>
</evidence>
<keyword evidence="5" id="KW-1185">Reference proteome</keyword>
<organism evidence="4 5">
    <name type="scientific">Acanthoscelides obtectus</name>
    <name type="common">Bean weevil</name>
    <name type="synonym">Bruchus obtectus</name>
    <dbReference type="NCBI Taxonomy" id="200917"/>
    <lineage>
        <taxon>Eukaryota</taxon>
        <taxon>Metazoa</taxon>
        <taxon>Ecdysozoa</taxon>
        <taxon>Arthropoda</taxon>
        <taxon>Hexapoda</taxon>
        <taxon>Insecta</taxon>
        <taxon>Pterygota</taxon>
        <taxon>Neoptera</taxon>
        <taxon>Endopterygota</taxon>
        <taxon>Coleoptera</taxon>
        <taxon>Polyphaga</taxon>
        <taxon>Cucujiformia</taxon>
        <taxon>Chrysomeloidea</taxon>
        <taxon>Chrysomelidae</taxon>
        <taxon>Bruchinae</taxon>
        <taxon>Bruchini</taxon>
        <taxon>Acanthoscelides</taxon>
    </lineage>
</organism>
<dbReference type="PANTHER" id="PTHR31511">
    <property type="entry name" value="PROTEIN CBG23764"/>
    <property type="match status" value="1"/>
</dbReference>
<sequence>MFQCPKCQRTFAVRKSLLRHCRARCSQDEEPASKRPCNATAPRSTADKWECPRCRQKFSARKGLLRHGREVCTSEKSPPEQQRVEASITQTTTGLNTRRLDPSTANVAIPGPSRMSPTTSNDSQTSAESRTIRCDSCNCEVPRNAHAAHLKSIKHKAHLWTPLHNNVSHQYSNKVSLAYTDTDSLIVHVETDNFYEDMKSHVHYFDTSNYDADNPHNMPRTASELGKMKDEYGGKVLSAFYGTGPTAYCIDAVDQVAKRAKDSYYPDVLSSVITRKKYLDWVVQETLQSLKDTGCEVLSIKEFGDLLTNMHSTPSAYEQYYFCKLLSDSNYEDVDKPHPVENITKRYKNTVSHIDETICKIAYLADCASLKSLIDVIQQHDIKFVFDIENKIRHYTVFKWLKKNVAKDRWSNVVYLGKETVLKLFQLAPLIAYTMNMLKTQEFQDVQTKHIDVRDFIMQHISDLPHSENIRTAMELAYQYPNLKEFNKAPTLNFYSNYLS</sequence>
<dbReference type="InterPro" id="IPR013087">
    <property type="entry name" value="Znf_C2H2_type"/>
</dbReference>